<dbReference type="Proteomes" id="UP000196503">
    <property type="component" value="Unassembled WGS sequence"/>
</dbReference>
<comment type="caution">
    <text evidence="11">The sequence shown here is derived from an EMBL/GenBank/DDBJ whole genome shotgun (WGS) entry which is preliminary data.</text>
</comment>
<dbReference type="SMART" id="SM00046">
    <property type="entry name" value="DAGKc"/>
    <property type="match status" value="1"/>
</dbReference>
<keyword evidence="3" id="KW-0808">Transferase</keyword>
<keyword evidence="7" id="KW-0594">Phospholipid biosynthesis</keyword>
<evidence type="ECO:0000256" key="7">
    <source>
        <dbReference type="ARBA" id="ARBA00023209"/>
    </source>
</evidence>
<dbReference type="PROSITE" id="PS50146">
    <property type="entry name" value="DAGK"/>
    <property type="match status" value="1"/>
</dbReference>
<dbReference type="InterPro" id="IPR017438">
    <property type="entry name" value="ATP-NAD_kinase_N"/>
</dbReference>
<reference evidence="12" key="1">
    <citation type="submission" date="2017-04" db="EMBL/GenBank/DDBJ databases">
        <title>Function of individual gut microbiota members based on whole genome sequencing of pure cultures obtained from chicken caecum.</title>
        <authorList>
            <person name="Medvecky M."/>
            <person name="Cejkova D."/>
            <person name="Polansky O."/>
            <person name="Karasova D."/>
            <person name="Kubasova T."/>
            <person name="Cizek A."/>
            <person name="Rychlik I."/>
        </authorList>
    </citation>
    <scope>NUCLEOTIDE SEQUENCE [LARGE SCALE GENOMIC DNA]</scope>
    <source>
        <strain evidence="12">An144</strain>
    </source>
</reference>
<dbReference type="RefSeq" id="WP_016251623.1">
    <property type="nucleotide sequence ID" value="NZ_CP144490.1"/>
</dbReference>
<keyword evidence="7" id="KW-0444">Lipid biosynthesis</keyword>
<evidence type="ECO:0000259" key="9">
    <source>
        <dbReference type="PROSITE" id="PS50146"/>
    </source>
</evidence>
<evidence type="ECO:0000313" key="12">
    <source>
        <dbReference type="Proteomes" id="UP000196074"/>
    </source>
</evidence>
<dbReference type="GO" id="GO:0005524">
    <property type="term" value="F:ATP binding"/>
    <property type="evidence" value="ECO:0007669"/>
    <property type="project" value="UniProtKB-KW"/>
</dbReference>
<evidence type="ECO:0000256" key="2">
    <source>
        <dbReference type="ARBA" id="ARBA00005983"/>
    </source>
</evidence>
<evidence type="ECO:0000256" key="4">
    <source>
        <dbReference type="ARBA" id="ARBA00022741"/>
    </source>
</evidence>
<keyword evidence="7" id="KW-0443">Lipid metabolism</keyword>
<dbReference type="EMBL" id="NFLC01000014">
    <property type="protein sequence ID" value="OUQ09976.1"/>
    <property type="molecule type" value="Genomic_DNA"/>
</dbReference>
<name>A0A0I9WNG8_9ENTE</name>
<dbReference type="Pfam" id="PF19279">
    <property type="entry name" value="YegS_C"/>
    <property type="match status" value="1"/>
</dbReference>
<dbReference type="InterPro" id="IPR045540">
    <property type="entry name" value="YegS/DAGK_C"/>
</dbReference>
<proteinExistence type="inferred from homology"/>
<gene>
    <name evidence="11" type="ORF">A5869_001931</name>
    <name evidence="10" type="ORF">B5E88_08075</name>
</gene>
<sequence>MELFYHLLVNPNSGGGQGRIAGEQVIQYLKAAKLPYSARFTTHPDHERRLIQEMAVHDLKTFDEKMSPDEVYPLLVVIGGDGTIHQVVNELYRLNKQIPIAYIPAGSGNDFARGLGLTREPITIMKQIIQNKQPKECSIIYYNEGIYQEEGLALNNIGIGLDAAIVYETNHSKIKGLLQKFNLRSFSYLSSVIRTLMKQRPFPILVEVNGKQYSFPKTYLCTTSNHPYFGGGVPIAPNASVHNEKVDLVIIEKPSWLKVPWIAYHIFRKTHLNKKFCHYFQANKIKIVSTIAEHGQADGEEMGERSFDITFTIKKQLFWY</sequence>
<evidence type="ECO:0000256" key="1">
    <source>
        <dbReference type="ARBA" id="ARBA00001946"/>
    </source>
</evidence>
<keyword evidence="4" id="KW-0547">Nucleotide-binding</keyword>
<dbReference type="SUPFAM" id="SSF111331">
    <property type="entry name" value="NAD kinase/diacylglycerol kinase-like"/>
    <property type="match status" value="1"/>
</dbReference>
<dbReference type="EMBL" id="NIBL01000003">
    <property type="protein sequence ID" value="OUZ14826.1"/>
    <property type="molecule type" value="Genomic_DNA"/>
</dbReference>
<dbReference type="InterPro" id="IPR001206">
    <property type="entry name" value="Diacylglycerol_kinase_cat_dom"/>
</dbReference>
<evidence type="ECO:0000256" key="8">
    <source>
        <dbReference type="ARBA" id="ARBA00023264"/>
    </source>
</evidence>
<dbReference type="InterPro" id="IPR050187">
    <property type="entry name" value="Lipid_Phosphate_FormReg"/>
</dbReference>
<evidence type="ECO:0000256" key="3">
    <source>
        <dbReference type="ARBA" id="ARBA00022679"/>
    </source>
</evidence>
<reference evidence="11 13" key="2">
    <citation type="submission" date="2017-05" db="EMBL/GenBank/DDBJ databases">
        <title>The Genome Sequence of Enterococcus faecium 2D5_DIV0622.</title>
        <authorList>
            <consortium name="The Broad Institute Genomics Platform"/>
            <consortium name="The Broad Institute Genomic Center for Infectious Diseases"/>
            <person name="Earl A."/>
            <person name="Manson A."/>
            <person name="Schwartman J."/>
            <person name="Gilmore M."/>
            <person name="Abouelleil A."/>
            <person name="Cao P."/>
            <person name="Chapman S."/>
            <person name="Cusick C."/>
            <person name="Shea T."/>
            <person name="Young S."/>
            <person name="Neafsey D."/>
            <person name="Nusbaum C."/>
            <person name="Birren B."/>
        </authorList>
    </citation>
    <scope>NUCLEOTIDE SEQUENCE [LARGE SCALE GENOMIC DNA]</scope>
    <source>
        <strain evidence="11 13">2D5_DIV0622</strain>
    </source>
</reference>
<dbReference type="Proteomes" id="UP000196074">
    <property type="component" value="Unassembled WGS sequence"/>
</dbReference>
<dbReference type="PANTHER" id="PTHR12358:SF54">
    <property type="entry name" value="SPHINGOSINE KINASE RELATED PROTEIN"/>
    <property type="match status" value="1"/>
</dbReference>
<dbReference type="PANTHER" id="PTHR12358">
    <property type="entry name" value="SPHINGOSINE KINASE"/>
    <property type="match status" value="1"/>
</dbReference>
<organism evidence="11 13">
    <name type="scientific">Enterococcus cecorum</name>
    <dbReference type="NCBI Taxonomy" id="44008"/>
    <lineage>
        <taxon>Bacteria</taxon>
        <taxon>Bacillati</taxon>
        <taxon>Bacillota</taxon>
        <taxon>Bacilli</taxon>
        <taxon>Lactobacillales</taxon>
        <taxon>Enterococcaceae</taxon>
        <taxon>Enterococcus</taxon>
    </lineage>
</organism>
<protein>
    <submittedName>
        <fullName evidence="10">Diacylglycerol kinase</fullName>
    </submittedName>
</protein>
<evidence type="ECO:0000313" key="10">
    <source>
        <dbReference type="EMBL" id="OUQ09976.1"/>
    </source>
</evidence>
<accession>A0A0I9WNG8</accession>
<dbReference type="Gene3D" id="2.60.200.40">
    <property type="match status" value="1"/>
</dbReference>
<keyword evidence="5 10" id="KW-0418">Kinase</keyword>
<dbReference type="Gene3D" id="3.40.50.10330">
    <property type="entry name" value="Probable inorganic polyphosphate/atp-NAD kinase, domain 1"/>
    <property type="match status" value="1"/>
</dbReference>
<evidence type="ECO:0000313" key="13">
    <source>
        <dbReference type="Proteomes" id="UP000196503"/>
    </source>
</evidence>
<feature type="domain" description="DAGKc" evidence="9">
    <location>
        <begin position="1"/>
        <end position="145"/>
    </location>
</feature>
<dbReference type="InterPro" id="IPR005218">
    <property type="entry name" value="Diacylglycerol/lipid_kinase"/>
</dbReference>
<evidence type="ECO:0000256" key="5">
    <source>
        <dbReference type="ARBA" id="ARBA00022777"/>
    </source>
</evidence>
<evidence type="ECO:0000313" key="11">
    <source>
        <dbReference type="EMBL" id="OUZ14826.1"/>
    </source>
</evidence>
<comment type="cofactor">
    <cofactor evidence="1">
        <name>Mg(2+)</name>
        <dbReference type="ChEBI" id="CHEBI:18420"/>
    </cofactor>
</comment>
<dbReference type="GeneID" id="60871098"/>
<dbReference type="AlphaFoldDB" id="A0A0I9WNG8"/>
<reference evidence="10" key="3">
    <citation type="journal article" date="2018" name="BMC Genomics">
        <title>Whole genome sequencing and function prediction of 133 gut anaerobes isolated from chicken caecum in pure cultures.</title>
        <authorList>
            <person name="Medvecky M."/>
            <person name="Cejkova D."/>
            <person name="Polansky O."/>
            <person name="Karasova D."/>
            <person name="Kubasova T."/>
            <person name="Cizek A."/>
            <person name="Rychlik I."/>
        </authorList>
    </citation>
    <scope>NUCLEOTIDE SEQUENCE</scope>
    <source>
        <strain evidence="10">An144</strain>
    </source>
</reference>
<keyword evidence="8" id="KW-1208">Phospholipid metabolism</keyword>
<dbReference type="GO" id="GO:0016301">
    <property type="term" value="F:kinase activity"/>
    <property type="evidence" value="ECO:0007669"/>
    <property type="project" value="UniProtKB-KW"/>
</dbReference>
<dbReference type="GO" id="GO:0008654">
    <property type="term" value="P:phospholipid biosynthetic process"/>
    <property type="evidence" value="ECO:0007669"/>
    <property type="project" value="UniProtKB-KW"/>
</dbReference>
<comment type="similarity">
    <text evidence="2">Belongs to the diacylglycerol/lipid kinase family.</text>
</comment>
<dbReference type="NCBIfam" id="TIGR00147">
    <property type="entry name" value="YegS/Rv2252/BmrU family lipid kinase"/>
    <property type="match status" value="1"/>
</dbReference>
<dbReference type="Pfam" id="PF00781">
    <property type="entry name" value="DAGK_cat"/>
    <property type="match status" value="1"/>
</dbReference>
<dbReference type="InterPro" id="IPR016064">
    <property type="entry name" value="NAD/diacylglycerol_kinase_sf"/>
</dbReference>
<keyword evidence="6" id="KW-0067">ATP-binding</keyword>
<evidence type="ECO:0000256" key="6">
    <source>
        <dbReference type="ARBA" id="ARBA00022840"/>
    </source>
</evidence>